<comment type="subunit">
    <text evidence="4 9">Heteromultimer composed of HisG and HisZ subunits.</text>
</comment>
<dbReference type="GO" id="GO:0000105">
    <property type="term" value="P:L-histidine biosynthetic process"/>
    <property type="evidence" value="ECO:0007669"/>
    <property type="project" value="UniProtKB-UniRule"/>
</dbReference>
<dbReference type="InterPro" id="IPR045864">
    <property type="entry name" value="aa-tRNA-synth_II/BPL/LPL"/>
</dbReference>
<keyword evidence="6 9" id="KW-0963">Cytoplasm</keyword>
<dbReference type="GO" id="GO:0005737">
    <property type="term" value="C:cytoplasm"/>
    <property type="evidence" value="ECO:0007669"/>
    <property type="project" value="UniProtKB-SubCell"/>
</dbReference>
<evidence type="ECO:0000313" key="11">
    <source>
        <dbReference type="EMBL" id="GGA98292.1"/>
    </source>
</evidence>
<comment type="pathway">
    <text evidence="2 9">Amino-acid biosynthesis; L-histidine biosynthesis; L-histidine from 5-phospho-alpha-D-ribose 1-diphosphate: step 1/9.</text>
</comment>
<dbReference type="NCBIfam" id="NF008935">
    <property type="entry name" value="PRK12292.1-1"/>
    <property type="match status" value="1"/>
</dbReference>
<evidence type="ECO:0000256" key="4">
    <source>
        <dbReference type="ARBA" id="ARBA00011496"/>
    </source>
</evidence>
<keyword evidence="9" id="KW-0028">Amino-acid biosynthesis</keyword>
<keyword evidence="12" id="KW-1185">Reference proteome</keyword>
<dbReference type="Proteomes" id="UP000620596">
    <property type="component" value="Unassembled WGS sequence"/>
</dbReference>
<evidence type="ECO:0000256" key="6">
    <source>
        <dbReference type="ARBA" id="ARBA00022490"/>
    </source>
</evidence>
<keyword evidence="7 9" id="KW-0368">Histidine biosynthesis</keyword>
<evidence type="ECO:0000256" key="3">
    <source>
        <dbReference type="ARBA" id="ARBA00005539"/>
    </source>
</evidence>
<comment type="caution">
    <text evidence="11">The sequence shown here is derived from an EMBL/GenBank/DDBJ whole genome shotgun (WGS) entry which is preliminary data.</text>
</comment>
<dbReference type="AlphaFoldDB" id="A0A916SFQ8"/>
<comment type="similarity">
    <text evidence="3 9">Belongs to the class-II aminoacyl-tRNA synthetase family. HisZ subfamily.</text>
</comment>
<proteinExistence type="inferred from homology"/>
<evidence type="ECO:0000256" key="8">
    <source>
        <dbReference type="ARBA" id="ARBA00025246"/>
    </source>
</evidence>
<comment type="miscellaneous">
    <text evidence="9">This function is generally fulfilled by the C-terminal part of HisG, which is missing in some bacteria such as this one.</text>
</comment>
<dbReference type="PANTHER" id="PTHR43707:SF1">
    <property type="entry name" value="HISTIDINE--TRNA LIGASE, MITOCHONDRIAL-RELATED"/>
    <property type="match status" value="1"/>
</dbReference>
<dbReference type="PANTHER" id="PTHR43707">
    <property type="entry name" value="HISTIDYL-TRNA SYNTHETASE"/>
    <property type="match status" value="1"/>
</dbReference>
<organism evidence="11 12">
    <name type="scientific">Polaromonas eurypsychrophila</name>
    <dbReference type="NCBI Taxonomy" id="1614635"/>
    <lineage>
        <taxon>Bacteria</taxon>
        <taxon>Pseudomonadati</taxon>
        <taxon>Pseudomonadota</taxon>
        <taxon>Betaproteobacteria</taxon>
        <taxon>Burkholderiales</taxon>
        <taxon>Comamonadaceae</taxon>
        <taxon>Polaromonas</taxon>
    </lineage>
</organism>
<comment type="function">
    <text evidence="8 9">Required for the first step of histidine biosynthesis. May allow the feedback regulation of ATP phosphoribosyltransferase activity by histidine.</text>
</comment>
<evidence type="ECO:0000259" key="10">
    <source>
        <dbReference type="Pfam" id="PF13393"/>
    </source>
</evidence>
<evidence type="ECO:0000256" key="1">
    <source>
        <dbReference type="ARBA" id="ARBA00004496"/>
    </source>
</evidence>
<dbReference type="GO" id="GO:0004821">
    <property type="term" value="F:histidine-tRNA ligase activity"/>
    <property type="evidence" value="ECO:0007669"/>
    <property type="project" value="TreeGrafter"/>
</dbReference>
<gene>
    <name evidence="9 11" type="primary">hisZ</name>
    <name evidence="11" type="ORF">GCM10011496_19210</name>
</gene>
<dbReference type="CDD" id="cd00773">
    <property type="entry name" value="HisRS-like_core"/>
    <property type="match status" value="1"/>
</dbReference>
<evidence type="ECO:0000313" key="12">
    <source>
        <dbReference type="Proteomes" id="UP000620596"/>
    </source>
</evidence>
<keyword evidence="11" id="KW-0328">Glycosyltransferase</keyword>
<protein>
    <recommendedName>
        <fullName evidence="5 9">ATP phosphoribosyltransferase regulatory subunit</fullName>
    </recommendedName>
</protein>
<dbReference type="Pfam" id="PF13393">
    <property type="entry name" value="tRNA-synt_His"/>
    <property type="match status" value="1"/>
</dbReference>
<dbReference type="SUPFAM" id="SSF55681">
    <property type="entry name" value="Class II aaRS and biotin synthetases"/>
    <property type="match status" value="1"/>
</dbReference>
<dbReference type="Gene3D" id="3.30.930.10">
    <property type="entry name" value="Bira Bifunctional Protein, Domain 2"/>
    <property type="match status" value="1"/>
</dbReference>
<dbReference type="GO" id="GO:0006427">
    <property type="term" value="P:histidyl-tRNA aminoacylation"/>
    <property type="evidence" value="ECO:0007669"/>
    <property type="project" value="TreeGrafter"/>
</dbReference>
<dbReference type="EMBL" id="BMIG01000006">
    <property type="protein sequence ID" value="GGA98292.1"/>
    <property type="molecule type" value="Genomic_DNA"/>
</dbReference>
<dbReference type="InterPro" id="IPR004516">
    <property type="entry name" value="HisRS/HisZ"/>
</dbReference>
<evidence type="ECO:0000256" key="9">
    <source>
        <dbReference type="HAMAP-Rule" id="MF_00125"/>
    </source>
</evidence>
<name>A0A916SFQ8_9BURK</name>
<dbReference type="InterPro" id="IPR004517">
    <property type="entry name" value="HisZ"/>
</dbReference>
<dbReference type="NCBIfam" id="NF009086">
    <property type="entry name" value="PRK12421.1"/>
    <property type="match status" value="1"/>
</dbReference>
<dbReference type="HAMAP" id="MF_00125">
    <property type="entry name" value="HisZ"/>
    <property type="match status" value="1"/>
</dbReference>
<evidence type="ECO:0000256" key="5">
    <source>
        <dbReference type="ARBA" id="ARBA00020397"/>
    </source>
</evidence>
<reference evidence="11" key="2">
    <citation type="submission" date="2020-09" db="EMBL/GenBank/DDBJ databases">
        <authorList>
            <person name="Sun Q."/>
            <person name="Zhou Y."/>
        </authorList>
    </citation>
    <scope>NUCLEOTIDE SEQUENCE</scope>
    <source>
        <strain evidence="11">CGMCC 1.15322</strain>
    </source>
</reference>
<feature type="domain" description="Class II Histidinyl-tRNA synthetase (HisRS)-like catalytic core" evidence="10">
    <location>
        <begin position="40"/>
        <end position="356"/>
    </location>
</feature>
<comment type="subcellular location">
    <subcellularLocation>
        <location evidence="1 9">Cytoplasm</location>
    </subcellularLocation>
</comment>
<sequence length="430" mass="46570">MHPVTARPKTGLKPGKILFLTAHDKYMPAWSSSWQLPDQIADVLPSEARHIEELRRLFLDTARSYGYELVMPPLLEHLESLLTGTGEALDLQTFKLVDQLSGRTLGLRADTTPQVARIDAHLLNRQGVARLCYCGPVLHTRADRPHATREPLQFGAEIYGHAGLEADLEAQLLALEGLSTAGVTQLSVDMADVRIVSSLLAGARISPSMLARIHAALAAKDASELASLMASLNGELPSAARQGLLMLLQMYGDDKVLAEAEKAFKAVPEALRALQNLKWLATHVQALAGPVRIAFDLADLRGYAYYSGTRFAIYGHGQRDGGQGAELVRGGRYDEVGAVFGRNRPAAGFSLDLKELVSVLLPKPLRPAIRAPWGEDAGLRAAIAKLRAGGDTVACVLPGHEHEVDEFDCDRELVSLAGQWQVRQLAKTPA</sequence>
<evidence type="ECO:0000256" key="2">
    <source>
        <dbReference type="ARBA" id="ARBA00004667"/>
    </source>
</evidence>
<dbReference type="GO" id="GO:0016757">
    <property type="term" value="F:glycosyltransferase activity"/>
    <property type="evidence" value="ECO:0007669"/>
    <property type="project" value="UniProtKB-KW"/>
</dbReference>
<keyword evidence="11" id="KW-0808">Transferase</keyword>
<dbReference type="InterPro" id="IPR041715">
    <property type="entry name" value="HisRS-like_core"/>
</dbReference>
<reference evidence="11" key="1">
    <citation type="journal article" date="2014" name="Int. J. Syst. Evol. Microbiol.">
        <title>Complete genome sequence of Corynebacterium casei LMG S-19264T (=DSM 44701T), isolated from a smear-ripened cheese.</title>
        <authorList>
            <consortium name="US DOE Joint Genome Institute (JGI-PGF)"/>
            <person name="Walter F."/>
            <person name="Albersmeier A."/>
            <person name="Kalinowski J."/>
            <person name="Ruckert C."/>
        </authorList>
    </citation>
    <scope>NUCLEOTIDE SEQUENCE</scope>
    <source>
        <strain evidence="11">CGMCC 1.15322</strain>
    </source>
</reference>
<accession>A0A916SFQ8</accession>
<evidence type="ECO:0000256" key="7">
    <source>
        <dbReference type="ARBA" id="ARBA00023102"/>
    </source>
</evidence>